<protein>
    <submittedName>
        <fullName evidence="1">Uncharacterized protein</fullName>
    </submittedName>
</protein>
<gene>
    <name evidence="1" type="ORF">OIU74_016837</name>
</gene>
<keyword evidence="2" id="KW-1185">Reference proteome</keyword>
<evidence type="ECO:0000313" key="2">
    <source>
        <dbReference type="Proteomes" id="UP001151752"/>
    </source>
</evidence>
<accession>A0A9Q0SSL4</accession>
<reference evidence="1" key="1">
    <citation type="submission" date="2022-11" db="EMBL/GenBank/DDBJ databases">
        <authorList>
            <person name="Hyden B.L."/>
            <person name="Feng K."/>
            <person name="Yates T."/>
            <person name="Jawdy S."/>
            <person name="Smart L.B."/>
            <person name="Muchero W."/>
        </authorList>
    </citation>
    <scope>NUCLEOTIDE SEQUENCE</scope>
    <source>
        <tissue evidence="1">Shoot tip</tissue>
    </source>
</reference>
<reference evidence="1" key="2">
    <citation type="journal article" date="2023" name="Int. J. Mol. Sci.">
        <title>De Novo Assembly and Annotation of 11 Diverse Shrub Willow (Salix) Genomes Reveals Novel Gene Organization in Sex-Linked Regions.</title>
        <authorList>
            <person name="Hyden B."/>
            <person name="Feng K."/>
            <person name="Yates T.B."/>
            <person name="Jawdy S."/>
            <person name="Cereghino C."/>
            <person name="Smart L.B."/>
            <person name="Muchero W."/>
        </authorList>
    </citation>
    <scope>NUCLEOTIDE SEQUENCE</scope>
    <source>
        <tissue evidence="1">Shoot tip</tissue>
    </source>
</reference>
<sequence length="37" mass="4229">MAWGSRTVTVAEPNKITITTQEGIGTWAWTWKLPIFH</sequence>
<evidence type="ECO:0000313" key="1">
    <source>
        <dbReference type="EMBL" id="KAJ6688202.1"/>
    </source>
</evidence>
<name>A0A9Q0SSL4_9ROSI</name>
<dbReference type="EMBL" id="JAPFFM010000019">
    <property type="protein sequence ID" value="KAJ6688202.1"/>
    <property type="molecule type" value="Genomic_DNA"/>
</dbReference>
<comment type="caution">
    <text evidence="1">The sequence shown here is derived from an EMBL/GenBank/DDBJ whole genome shotgun (WGS) entry which is preliminary data.</text>
</comment>
<dbReference type="AlphaFoldDB" id="A0A9Q0SSL4"/>
<organism evidence="1 2">
    <name type="scientific">Salix koriyanagi</name>
    <dbReference type="NCBI Taxonomy" id="2511006"/>
    <lineage>
        <taxon>Eukaryota</taxon>
        <taxon>Viridiplantae</taxon>
        <taxon>Streptophyta</taxon>
        <taxon>Embryophyta</taxon>
        <taxon>Tracheophyta</taxon>
        <taxon>Spermatophyta</taxon>
        <taxon>Magnoliopsida</taxon>
        <taxon>eudicotyledons</taxon>
        <taxon>Gunneridae</taxon>
        <taxon>Pentapetalae</taxon>
        <taxon>rosids</taxon>
        <taxon>fabids</taxon>
        <taxon>Malpighiales</taxon>
        <taxon>Salicaceae</taxon>
        <taxon>Saliceae</taxon>
        <taxon>Salix</taxon>
    </lineage>
</organism>
<proteinExistence type="predicted"/>
<dbReference type="Proteomes" id="UP001151752">
    <property type="component" value="Chromosome 15W"/>
</dbReference>